<accession>A0A5B7GN61</accession>
<comment type="caution">
    <text evidence="2">The sequence shown here is derived from an EMBL/GenBank/DDBJ whole genome shotgun (WGS) entry which is preliminary data.</text>
</comment>
<organism evidence="2 3">
    <name type="scientific">Portunus trituberculatus</name>
    <name type="common">Swimming crab</name>
    <name type="synonym">Neptunus trituberculatus</name>
    <dbReference type="NCBI Taxonomy" id="210409"/>
    <lineage>
        <taxon>Eukaryota</taxon>
        <taxon>Metazoa</taxon>
        <taxon>Ecdysozoa</taxon>
        <taxon>Arthropoda</taxon>
        <taxon>Crustacea</taxon>
        <taxon>Multicrustacea</taxon>
        <taxon>Malacostraca</taxon>
        <taxon>Eumalacostraca</taxon>
        <taxon>Eucarida</taxon>
        <taxon>Decapoda</taxon>
        <taxon>Pleocyemata</taxon>
        <taxon>Brachyura</taxon>
        <taxon>Eubrachyura</taxon>
        <taxon>Portunoidea</taxon>
        <taxon>Portunidae</taxon>
        <taxon>Portuninae</taxon>
        <taxon>Portunus</taxon>
    </lineage>
</organism>
<feature type="region of interest" description="Disordered" evidence="1">
    <location>
        <begin position="119"/>
        <end position="172"/>
    </location>
</feature>
<reference evidence="2 3" key="1">
    <citation type="submission" date="2019-05" db="EMBL/GenBank/DDBJ databases">
        <title>Another draft genome of Portunus trituberculatus and its Hox gene families provides insights of decapod evolution.</title>
        <authorList>
            <person name="Jeong J.-H."/>
            <person name="Song I."/>
            <person name="Kim S."/>
            <person name="Choi T."/>
            <person name="Kim D."/>
            <person name="Ryu S."/>
            <person name="Kim W."/>
        </authorList>
    </citation>
    <scope>NUCLEOTIDE SEQUENCE [LARGE SCALE GENOMIC DNA]</scope>
    <source>
        <tissue evidence="2">Muscle</tissue>
    </source>
</reference>
<dbReference type="Proteomes" id="UP000324222">
    <property type="component" value="Unassembled WGS sequence"/>
</dbReference>
<name>A0A5B7GN61_PORTR</name>
<evidence type="ECO:0000313" key="3">
    <source>
        <dbReference type="Proteomes" id="UP000324222"/>
    </source>
</evidence>
<feature type="compositionally biased region" description="Pro residues" evidence="1">
    <location>
        <begin position="119"/>
        <end position="128"/>
    </location>
</feature>
<protein>
    <submittedName>
        <fullName evidence="2">Uncharacterized protein</fullName>
    </submittedName>
</protein>
<gene>
    <name evidence="2" type="ORF">E2C01_052925</name>
</gene>
<dbReference type="AlphaFoldDB" id="A0A5B7GN61"/>
<sequence>MVGGLIVARFVPAVVWVWEGGNIEHLSPASPPSPASLASPPSRNSDPLSTRLVPPSLHLARHKRRVEGSAEGRGGSKAGRDGGRSRRYGGLTGGAYGVSGVSFLFVLRDLNCCTLIRPPPAPPTPFKVPPARVSSPKQSRVASTPSSQRRQLFLPDNSVPITSPAGGKSCVK</sequence>
<keyword evidence="3" id="KW-1185">Reference proteome</keyword>
<feature type="region of interest" description="Disordered" evidence="1">
    <location>
        <begin position="28"/>
        <end position="89"/>
    </location>
</feature>
<proteinExistence type="predicted"/>
<dbReference type="EMBL" id="VSRR010016103">
    <property type="protein sequence ID" value="MPC58915.1"/>
    <property type="molecule type" value="Genomic_DNA"/>
</dbReference>
<evidence type="ECO:0000256" key="1">
    <source>
        <dbReference type="SAM" id="MobiDB-lite"/>
    </source>
</evidence>
<evidence type="ECO:0000313" key="2">
    <source>
        <dbReference type="EMBL" id="MPC58915.1"/>
    </source>
</evidence>
<feature type="compositionally biased region" description="Polar residues" evidence="1">
    <location>
        <begin position="135"/>
        <end position="150"/>
    </location>
</feature>